<dbReference type="GO" id="GO:0005524">
    <property type="term" value="F:ATP binding"/>
    <property type="evidence" value="ECO:0007669"/>
    <property type="project" value="InterPro"/>
</dbReference>
<name>A0A6J4Q8V8_9ACTN</name>
<dbReference type="InterPro" id="IPR036390">
    <property type="entry name" value="WH_DNA-bd_sf"/>
</dbReference>
<dbReference type="Pfam" id="PF01637">
    <property type="entry name" value="ATPase_2"/>
    <property type="match status" value="1"/>
</dbReference>
<evidence type="ECO:0000259" key="1">
    <source>
        <dbReference type="Pfam" id="PF01637"/>
    </source>
</evidence>
<reference evidence="3" key="1">
    <citation type="submission" date="2020-02" db="EMBL/GenBank/DDBJ databases">
        <authorList>
            <person name="Meier V. D."/>
        </authorList>
    </citation>
    <scope>NUCLEOTIDE SEQUENCE</scope>
    <source>
        <strain evidence="3">AVDCRST_MAG01</strain>
    </source>
</reference>
<dbReference type="InterPro" id="IPR027417">
    <property type="entry name" value="P-loop_NTPase"/>
</dbReference>
<evidence type="ECO:0000259" key="2">
    <source>
        <dbReference type="Pfam" id="PF03008"/>
    </source>
</evidence>
<dbReference type="InterPro" id="IPR004256">
    <property type="entry name" value="DUF234"/>
</dbReference>
<protein>
    <submittedName>
        <fullName evidence="3">Uncharacterized protein</fullName>
    </submittedName>
</protein>
<dbReference type="AlphaFoldDB" id="A0A6J4Q8V8"/>
<dbReference type="SUPFAM" id="SSF52540">
    <property type="entry name" value="P-loop containing nucleoside triphosphate hydrolases"/>
    <property type="match status" value="1"/>
</dbReference>
<evidence type="ECO:0000313" key="3">
    <source>
        <dbReference type="EMBL" id="CAA9433710.1"/>
    </source>
</evidence>
<dbReference type="Gene3D" id="3.40.50.300">
    <property type="entry name" value="P-loop containing nucleotide triphosphate hydrolases"/>
    <property type="match status" value="1"/>
</dbReference>
<dbReference type="SUPFAM" id="SSF46785">
    <property type="entry name" value="Winged helix' DNA-binding domain"/>
    <property type="match status" value="1"/>
</dbReference>
<dbReference type="InterPro" id="IPR011579">
    <property type="entry name" value="ATPase_dom"/>
</dbReference>
<feature type="domain" description="ATPase" evidence="1">
    <location>
        <begin position="18"/>
        <end position="193"/>
    </location>
</feature>
<proteinExistence type="predicted"/>
<organism evidence="3">
    <name type="scientific">uncultured Rubrobacteraceae bacterium</name>
    <dbReference type="NCBI Taxonomy" id="349277"/>
    <lineage>
        <taxon>Bacteria</taxon>
        <taxon>Bacillati</taxon>
        <taxon>Actinomycetota</taxon>
        <taxon>Rubrobacteria</taxon>
        <taxon>Rubrobacterales</taxon>
        <taxon>Rubrobacteraceae</taxon>
        <taxon>environmental samples</taxon>
    </lineage>
</organism>
<feature type="domain" description="DUF234" evidence="2">
    <location>
        <begin position="325"/>
        <end position="419"/>
    </location>
</feature>
<dbReference type="PANTHER" id="PTHR34704:SF2">
    <property type="entry name" value="ATPASE"/>
    <property type="match status" value="1"/>
</dbReference>
<dbReference type="Pfam" id="PF03008">
    <property type="entry name" value="DUF234"/>
    <property type="match status" value="1"/>
</dbReference>
<gene>
    <name evidence="3" type="ORF">AVDCRST_MAG01-01-3101</name>
</gene>
<dbReference type="EMBL" id="CADCUW010000407">
    <property type="protein sequence ID" value="CAA9433710.1"/>
    <property type="molecule type" value="Genomic_DNA"/>
</dbReference>
<accession>A0A6J4Q8V8</accession>
<dbReference type="PANTHER" id="PTHR34704">
    <property type="entry name" value="ATPASE"/>
    <property type="match status" value="1"/>
</dbReference>
<sequence>MSDFVGRRGYMATLEAELDRVRQTGRGRFVSMRGRRRVGKSRLVDEFLGRGARPSVPHVFFTASRQPLARELEMFAQEVARSELPAGTVVRGGGVTFGSWDGALTFLATAAGETAQVIVIDEFPYLVEQDPSLEATLQKVWDRYLGEAPVLLVLIGSDVSMMSALTQYDRPLYGRPTLEVVVEPFGPHETAEMLGLPAADAIDAQLVLGGFPQITQEWRRGTDMWDFLEEQLSNPTSPLIVGGERILSAEFPEEARARQVLATIGSGERTFTTIQRRAGIHETTLQRALEVLVGQKRVVSAERPLSGRASRETHYAVADPHLRFWLRFVGPNMAEIERGRGGLVVAKIREDWSTYRGRTVEPLVRESILRMLPDGRFGDARYVGGYWTRKGDVEVDLVGARKKSRPERVAFVGSIKWRERTPFGGRDLGRIAAQRNEVPGTDEDTVLVGVSREGFDEQGGGVDVALVPEDLLEAWR</sequence>